<keyword evidence="4 8" id="KW-0812">Transmembrane</keyword>
<gene>
    <name evidence="12" type="ORF">MSAN_01678400</name>
</gene>
<evidence type="ECO:0000256" key="2">
    <source>
        <dbReference type="ARBA" id="ARBA00007779"/>
    </source>
</evidence>
<organism evidence="12 13">
    <name type="scientific">Mycena sanguinolenta</name>
    <dbReference type="NCBI Taxonomy" id="230812"/>
    <lineage>
        <taxon>Eukaryota</taxon>
        <taxon>Fungi</taxon>
        <taxon>Dikarya</taxon>
        <taxon>Basidiomycota</taxon>
        <taxon>Agaricomycotina</taxon>
        <taxon>Agaricomycetes</taxon>
        <taxon>Agaricomycetidae</taxon>
        <taxon>Agaricales</taxon>
        <taxon>Marasmiineae</taxon>
        <taxon>Mycenaceae</taxon>
        <taxon>Mycena</taxon>
    </lineage>
</organism>
<accession>A0A8H6Y3K4</accession>
<evidence type="ECO:0000256" key="1">
    <source>
        <dbReference type="ARBA" id="ARBA00004141"/>
    </source>
</evidence>
<feature type="domain" description="CSC1/OSCA1-like 7TM region" evidence="9">
    <location>
        <begin position="371"/>
        <end position="655"/>
    </location>
</feature>
<feature type="domain" description="CSC1/OSCA1-like cytosolic" evidence="11">
    <location>
        <begin position="197"/>
        <end position="356"/>
    </location>
</feature>
<feature type="compositionally biased region" description="Polar residues" evidence="7">
    <location>
        <begin position="896"/>
        <end position="944"/>
    </location>
</feature>
<evidence type="ECO:0000313" key="12">
    <source>
        <dbReference type="EMBL" id="KAF7351157.1"/>
    </source>
</evidence>
<dbReference type="InterPro" id="IPR027815">
    <property type="entry name" value="CSC1/OSCA1-like_cyt"/>
</dbReference>
<dbReference type="GO" id="GO:0005886">
    <property type="term" value="C:plasma membrane"/>
    <property type="evidence" value="ECO:0007669"/>
    <property type="project" value="TreeGrafter"/>
</dbReference>
<feature type="transmembrane region" description="Helical" evidence="8">
    <location>
        <begin position="574"/>
        <end position="596"/>
    </location>
</feature>
<dbReference type="PANTHER" id="PTHR13018:SF149">
    <property type="entry name" value="DOMAIN PROTEIN, PUTATIVE (AFU_ORTHOLOGUE AFUA_3G11660)-RELATED"/>
    <property type="match status" value="1"/>
</dbReference>
<feature type="region of interest" description="Disordered" evidence="7">
    <location>
        <begin position="843"/>
        <end position="944"/>
    </location>
</feature>
<keyword evidence="5 8" id="KW-1133">Transmembrane helix</keyword>
<feature type="transmembrane region" description="Helical" evidence="8">
    <location>
        <begin position="533"/>
        <end position="553"/>
    </location>
</feature>
<dbReference type="Pfam" id="PF14703">
    <property type="entry name" value="PHM7_cyt"/>
    <property type="match status" value="1"/>
</dbReference>
<evidence type="ECO:0000259" key="9">
    <source>
        <dbReference type="Pfam" id="PF02714"/>
    </source>
</evidence>
<feature type="transmembrane region" description="Helical" evidence="8">
    <location>
        <begin position="23"/>
        <end position="44"/>
    </location>
</feature>
<feature type="transmembrane region" description="Helical" evidence="8">
    <location>
        <begin position="602"/>
        <end position="625"/>
    </location>
</feature>
<feature type="domain" description="CSC1/OSCA1-like N-terminal transmembrane" evidence="10">
    <location>
        <begin position="23"/>
        <end position="172"/>
    </location>
</feature>
<feature type="transmembrane region" description="Helical" evidence="8">
    <location>
        <begin position="667"/>
        <end position="684"/>
    </location>
</feature>
<evidence type="ECO:0000256" key="3">
    <source>
        <dbReference type="ARBA" id="ARBA00022448"/>
    </source>
</evidence>
<feature type="transmembrane region" description="Helical" evidence="8">
    <location>
        <begin position="153"/>
        <end position="173"/>
    </location>
</feature>
<dbReference type="Proteomes" id="UP000623467">
    <property type="component" value="Unassembled WGS sequence"/>
</dbReference>
<feature type="compositionally biased region" description="Low complexity" evidence="7">
    <location>
        <begin position="850"/>
        <end position="868"/>
    </location>
</feature>
<reference evidence="12" key="1">
    <citation type="submission" date="2020-05" db="EMBL/GenBank/DDBJ databases">
        <title>Mycena genomes resolve the evolution of fungal bioluminescence.</title>
        <authorList>
            <person name="Tsai I.J."/>
        </authorList>
    </citation>
    <scope>NUCLEOTIDE SEQUENCE</scope>
    <source>
        <strain evidence="12">160909Yilan</strain>
    </source>
</reference>
<comment type="caution">
    <text evidence="12">The sequence shown here is derived from an EMBL/GenBank/DDBJ whole genome shotgun (WGS) entry which is preliminary data.</text>
</comment>
<evidence type="ECO:0000256" key="4">
    <source>
        <dbReference type="ARBA" id="ARBA00022692"/>
    </source>
</evidence>
<dbReference type="AlphaFoldDB" id="A0A8H6Y3K4"/>
<feature type="transmembrane region" description="Helical" evidence="8">
    <location>
        <begin position="467"/>
        <end position="486"/>
    </location>
</feature>
<evidence type="ECO:0000256" key="5">
    <source>
        <dbReference type="ARBA" id="ARBA00022989"/>
    </source>
</evidence>
<comment type="similarity">
    <text evidence="2">Belongs to the CSC1 (TC 1.A.17) family.</text>
</comment>
<evidence type="ECO:0000313" key="13">
    <source>
        <dbReference type="Proteomes" id="UP000623467"/>
    </source>
</evidence>
<evidence type="ECO:0000259" key="11">
    <source>
        <dbReference type="Pfam" id="PF14703"/>
    </source>
</evidence>
<dbReference type="Pfam" id="PF13967">
    <property type="entry name" value="RSN1_TM"/>
    <property type="match status" value="1"/>
</dbReference>
<keyword evidence="6 8" id="KW-0472">Membrane</keyword>
<name>A0A8H6Y3K4_9AGAR</name>
<evidence type="ECO:0000256" key="8">
    <source>
        <dbReference type="SAM" id="Phobius"/>
    </source>
</evidence>
<dbReference type="Pfam" id="PF02714">
    <property type="entry name" value="RSN1_7TM"/>
    <property type="match status" value="1"/>
</dbReference>
<dbReference type="PANTHER" id="PTHR13018">
    <property type="entry name" value="PROBABLE MEMBRANE PROTEIN DUF221-RELATED"/>
    <property type="match status" value="1"/>
</dbReference>
<evidence type="ECO:0000256" key="7">
    <source>
        <dbReference type="SAM" id="MobiDB-lite"/>
    </source>
</evidence>
<proteinExistence type="inferred from homology"/>
<protein>
    <submittedName>
        <fullName evidence="12">DUF221-domain-containing protein</fullName>
    </submittedName>
</protein>
<evidence type="ECO:0000259" key="10">
    <source>
        <dbReference type="Pfam" id="PF13967"/>
    </source>
</evidence>
<feature type="transmembrane region" description="Helical" evidence="8">
    <location>
        <begin position="637"/>
        <end position="661"/>
    </location>
</feature>
<keyword evidence="13" id="KW-1185">Reference proteome</keyword>
<dbReference type="OrthoDB" id="2150324at2759"/>
<feature type="transmembrane region" description="Helical" evidence="8">
    <location>
        <begin position="108"/>
        <end position="127"/>
    </location>
</feature>
<dbReference type="InterPro" id="IPR032880">
    <property type="entry name" value="CSC1/OSCA1-like_N"/>
</dbReference>
<dbReference type="EMBL" id="JACAZH010000014">
    <property type="protein sequence ID" value="KAF7351157.1"/>
    <property type="molecule type" value="Genomic_DNA"/>
</dbReference>
<feature type="transmembrane region" description="Helical" evidence="8">
    <location>
        <begin position="418"/>
        <end position="440"/>
    </location>
</feature>
<dbReference type="InterPro" id="IPR045122">
    <property type="entry name" value="Csc1-like"/>
</dbReference>
<dbReference type="InterPro" id="IPR003864">
    <property type="entry name" value="CSC1/OSCA1-like_7TM"/>
</dbReference>
<keyword evidence="3" id="KW-0813">Transport</keyword>
<sequence length="1015" mass="113452">MGFDPQAAADAFNAGRTLAPAAVGTQAALMSVISLATLVLFNFLRPRNKIVYEPKVKYHVGDKSPPRIGDSFCGWLPPLLHAKEPELLDKIGLDAVAFLRFLRLMRQMFAGIAILTCCILIPVNFLYNRAHVNPTKRDALSMLTIRDVKGNSIYLHVAVSYLITILVIGFVFIHGQAMVNLRNNWFKSSEYLKSFYARTLSITHVPKKLQEDAGLTGILGKGLPYPITSVHMARDVGDLPQLIEYHNQTVRDFEAVLVKYLRGGIHNKSRPVVTSGGFCGIGGVHHDAIEYYTNKLKKTEAAVEEYRSKIHTRKPENYGFASLAAVPYAHIVAKKVAGKHPRGATVTLAPNPEDIVELVVFFGWLPLTRERMIGFGWLSLICFFSLIPLFFVAALANLDSVAAAGYLPFLDNWLGHSEFSFAFISGVIPPVVSGLFTLFLPRIMRWLGKYQGALTHASLDRAVVARYFAFLVISQLIVFTLIGVVFNSVTEIVDLIGKHASTKAIIANVDKLPGKIPRTYINTSTFWLKFFPLRGFLVVFDLAQIVKLVWVSIKTRVFGRTPRDIREWTQPPRFEYAIYYSNLLFMAAVGLIFAPLVPLVSLAAAIVFWISSWVYKYQLMFVFITKVETGGRLWNVVINRVLVSLFLMQCLMILTIGLQISFRSTKMIIAIPPVLMIIVFKIYLNRKFNKNFYYYLPDEEELRAAHVHSTRSDTARHRLQNRFGHPSLHAELFVPCVHADQMKLLRQVYGGRIESTEDKTKDINDNVEVLGGLRIAAIQQGDLQYDPVLYSRDRGEYDDDRYSLASSSMLSSSLGSPSIYGYKDRHGTHPSLSYAAQSHIGSEADSGMLSPQSMPSSYGPPSGLGSTLSPPPQSYFDPRLSLRQQPFPHVPDSPSWPLSTTPSHTQMPQTALSHLHSANSHRQSLSAYSQASATPVSSLQNDGQTQAWPSFHQSRHSTESATQRIQHGSMIEEIPRHSERSSAVFKFGAPAPASDEPAWLPEPHVPFVESRFDHQ</sequence>
<dbReference type="GO" id="GO:0005227">
    <property type="term" value="F:calcium-activated cation channel activity"/>
    <property type="evidence" value="ECO:0007669"/>
    <property type="project" value="InterPro"/>
</dbReference>
<evidence type="ECO:0000256" key="6">
    <source>
        <dbReference type="ARBA" id="ARBA00023136"/>
    </source>
</evidence>
<comment type="subcellular location">
    <subcellularLocation>
        <location evidence="1">Membrane</location>
        <topology evidence="1">Multi-pass membrane protein</topology>
    </subcellularLocation>
</comment>
<feature type="transmembrane region" description="Helical" evidence="8">
    <location>
        <begin position="375"/>
        <end position="398"/>
    </location>
</feature>